<dbReference type="PANTHER" id="PTHR37292">
    <property type="entry name" value="VNG6097C"/>
    <property type="match status" value="1"/>
</dbReference>
<dbReference type="PANTHER" id="PTHR37292:SF2">
    <property type="entry name" value="DUF262 DOMAIN-CONTAINING PROTEIN"/>
    <property type="match status" value="1"/>
</dbReference>
<evidence type="ECO:0000259" key="1">
    <source>
        <dbReference type="Pfam" id="PF07510"/>
    </source>
</evidence>
<dbReference type="RefSeq" id="WP_263723448.1">
    <property type="nucleotide sequence ID" value="NZ_JAOWLA010000033.1"/>
</dbReference>
<dbReference type="InterPro" id="IPR011089">
    <property type="entry name" value="GmrSD_C"/>
</dbReference>
<keyword evidence="2" id="KW-0540">Nuclease</keyword>
<keyword evidence="2" id="KW-0378">Hydrolase</keyword>
<sequence>RPLVSANRTASRRNSGVGLFPFPIEHLLVPQLVLSTFSGQVQHWFKLGKILDYPRSDDLEKLIGEVLGQMHRGATPFEQDLAAATLRRLHAVIWTDEVINYYTETDQSVDRVLDIFVRANDGGTKLSKPDLLMSMITSKWPAGTARVEVFGFVEHINKSLPLPNAVTRDLVLKACLVLCDFDVKYSVSNFTGEAISQIEARWSAIKQAIENTFRLVNRFGISGETLTSLNAVLPIAYYLFRTPEFSFRGSIEFERVNAREMQRWLIQSLLLGVFAGSSDRTISLARGAIREGLRSDRGFPAARLYDVLATNGRIARLDARAIEDLLALEYGKAKTFLALSLLYDGLDWSAGTYHVDHIVPQARAGRRVLQGMNIPEHRIREIADSIDRLGNLQLLPGTENLEKSDLPFDAWITSRDRSYMDRHLIPDRLDLATAQMMPEFVREREKAIRQRLMRYASMVPA</sequence>
<evidence type="ECO:0000313" key="2">
    <source>
        <dbReference type="EMBL" id="MCV2866899.1"/>
    </source>
</evidence>
<dbReference type="EMBL" id="JAOWLA010000033">
    <property type="protein sequence ID" value="MCV2866899.1"/>
    <property type="molecule type" value="Genomic_DNA"/>
</dbReference>
<accession>A0ABT2Z6Y8</accession>
<keyword evidence="2" id="KW-0255">Endonuclease</keyword>
<gene>
    <name evidence="2" type="ORF">OE647_19525</name>
</gene>
<feature type="non-terminal residue" evidence="2">
    <location>
        <position position="1"/>
    </location>
</feature>
<protein>
    <submittedName>
        <fullName evidence="2">HNH endonuclease family protein</fullName>
    </submittedName>
</protein>
<evidence type="ECO:0000313" key="3">
    <source>
        <dbReference type="Proteomes" id="UP001652503"/>
    </source>
</evidence>
<keyword evidence="3" id="KW-1185">Reference proteome</keyword>
<dbReference type="GO" id="GO:0004519">
    <property type="term" value="F:endonuclease activity"/>
    <property type="evidence" value="ECO:0007669"/>
    <property type="project" value="UniProtKB-KW"/>
</dbReference>
<feature type="domain" description="GmrSD restriction endonucleases C-terminal" evidence="1">
    <location>
        <begin position="346"/>
        <end position="448"/>
    </location>
</feature>
<organism evidence="2 3">
    <name type="scientific">Albidovulum sediminicola</name>
    <dbReference type="NCBI Taxonomy" id="2984331"/>
    <lineage>
        <taxon>Bacteria</taxon>
        <taxon>Pseudomonadati</taxon>
        <taxon>Pseudomonadota</taxon>
        <taxon>Alphaproteobacteria</taxon>
        <taxon>Rhodobacterales</taxon>
        <taxon>Paracoccaceae</taxon>
        <taxon>Albidovulum</taxon>
    </lineage>
</organism>
<name>A0ABT2Z6Y8_9RHOB</name>
<dbReference type="Pfam" id="PF07510">
    <property type="entry name" value="GmrSD_C"/>
    <property type="match status" value="1"/>
</dbReference>
<dbReference type="Proteomes" id="UP001652503">
    <property type="component" value="Unassembled WGS sequence"/>
</dbReference>
<proteinExistence type="predicted"/>
<comment type="caution">
    <text evidence="2">The sequence shown here is derived from an EMBL/GenBank/DDBJ whole genome shotgun (WGS) entry which is preliminary data.</text>
</comment>
<reference evidence="2 3" key="1">
    <citation type="submission" date="2022-10" db="EMBL/GenBank/DDBJ databases">
        <title>Defluviimonas sp. nov., isolated from ocean surface water.</title>
        <authorList>
            <person name="He W."/>
            <person name="Wang L."/>
            <person name="Zhang D.-F."/>
        </authorList>
    </citation>
    <scope>NUCLEOTIDE SEQUENCE [LARGE SCALE GENOMIC DNA]</scope>
    <source>
        <strain evidence="2 3">WL0075</strain>
    </source>
</reference>